<evidence type="ECO:0000313" key="3">
    <source>
        <dbReference type="Proteomes" id="UP000663853"/>
    </source>
</evidence>
<dbReference type="Gene3D" id="1.25.40.10">
    <property type="entry name" value="Tetratricopeptide repeat domain"/>
    <property type="match status" value="3"/>
</dbReference>
<name>A0A8H2XKE2_9AGAM</name>
<gene>
    <name evidence="2" type="ORF">RDB_LOCUS18643</name>
</gene>
<dbReference type="InterPro" id="IPR011990">
    <property type="entry name" value="TPR-like_helical_dom_sf"/>
</dbReference>
<dbReference type="EMBL" id="CAJMXA010000330">
    <property type="protein sequence ID" value="CAE6426278.1"/>
    <property type="molecule type" value="Genomic_DNA"/>
</dbReference>
<dbReference type="Gene3D" id="1.20.120.660">
    <property type="entry name" value="IL-4 antagonist (De novo design) like domain"/>
    <property type="match status" value="1"/>
</dbReference>
<dbReference type="SUPFAM" id="SSF81901">
    <property type="entry name" value="HCP-like"/>
    <property type="match status" value="1"/>
</dbReference>
<evidence type="ECO:0000313" key="2">
    <source>
        <dbReference type="EMBL" id="CAE6426278.1"/>
    </source>
</evidence>
<dbReference type="Pfam" id="PF12770">
    <property type="entry name" value="CHAT"/>
    <property type="match status" value="1"/>
</dbReference>
<dbReference type="AlphaFoldDB" id="A0A8H2XKE2"/>
<dbReference type="PANTHER" id="PTHR19959:SF119">
    <property type="entry name" value="FUNGAL LIPASE-LIKE DOMAIN-CONTAINING PROTEIN"/>
    <property type="match status" value="1"/>
</dbReference>
<dbReference type="Proteomes" id="UP000663853">
    <property type="component" value="Unassembled WGS sequence"/>
</dbReference>
<sequence length="1168" mass="130322">MAILLTHLGVCHGARFQLRGEPEDIDKAIEYTTTGLAITPDDDLDLPDILTKLGLLHDHRYKRLSDVDDSKKSIEYTARALSLTPDGHPELPSRLGNLGSFHGTRFQNQGVLEDIAKAIEYISRAIALIPRDHPDLPHRLDHLGVTYSIRIDRLGELGDIEKAIEYNSQAVALTPNGDPNLANRLASLAVSNANRYEHLGELDDLEKAIECGSRALVLTPDGHPALSGRLANLAVSHSHRFRRVGELDDLEKAIKYQYRALALTPDGHPDLSWHFHNLGASHTHRFRRLDELSDLKKAIEYGSRALALTPDGHPHLSGRLANLAVSHIDQFKRLGELSDLEKAIEYQSRGLELIPNDHPDLPSRLDILGVSHDDRFLRLGVLSDLDKAIEYESRALELTPDGHPDLSSRLANLAVSHNHRFERLGELGDLEKAMEYDSRAVTSTPEGHPLLSRRLANLGISHSDRFERLGELGDLEKAIEYESRALVLTPEDHPDLPNRLAILALPHKNRFERLGDLNDIEKAIEYQSRALALTPDGHPHLPGWLQNLGVSHAHRFGQLGMQHDLNKVIECMSRALVLTPDGHPTLPNIHFPLATHRLFQYHRTRDPSDLHDSFNSFRLASQSLAGSPRDSFRYALGWAEAASKESLLNCIEAYQRAMDLLPQFIWLGATTNQRYQDLEQVQNLAVRAAAAAIASSDYKLALEWLEHARCVVWNQHLMLRSPHDLFHASHPTLATRLQAVATQLHEAGSESRESRACSSGSFTPEQIAQRHRQLAKEYEDLLSQARTIAGFENFLQPVKAKALLQAAQNGPIIVINCHEDRSDALIILPGQDTISHIPLPNFTEDKAQRTRVEMGKLVRGRRPQERGVDRRPVPRQEAECDFDFGSVLAVLWDDIVKPILDFLGFIEFNSIDNMPHITWCPTGALSFLPLHAAGDYDRPRSRIFDYAISSYTPTLTALLTSASSSLSCNTRVLAIGQENTPGQSSLPGTAKELIYVKSHTQTKFNYSQLTGDQATTTAVLDAMEQHDWVHLACHAHQNVQDPTKSGFFLYDDTLDLASINRRSFKNKGLAFLSACQTATGDEKLPDEAIHLASGMLMAGYSSVIGTMWSVVDEDAPFVADKVYDQLMKEERLGNGEAGKALHKAVAELREKVGEKEFWRWVPYIHIGS</sequence>
<comment type="caution">
    <text evidence="2">The sequence shown here is derived from an EMBL/GenBank/DDBJ whole genome shotgun (WGS) entry which is preliminary data.</text>
</comment>
<dbReference type="PANTHER" id="PTHR19959">
    <property type="entry name" value="KINESIN LIGHT CHAIN"/>
    <property type="match status" value="1"/>
</dbReference>
<evidence type="ECO:0000259" key="1">
    <source>
        <dbReference type="Pfam" id="PF12770"/>
    </source>
</evidence>
<organism evidence="2 3">
    <name type="scientific">Rhizoctonia solani</name>
    <dbReference type="NCBI Taxonomy" id="456999"/>
    <lineage>
        <taxon>Eukaryota</taxon>
        <taxon>Fungi</taxon>
        <taxon>Dikarya</taxon>
        <taxon>Basidiomycota</taxon>
        <taxon>Agaricomycotina</taxon>
        <taxon>Agaricomycetes</taxon>
        <taxon>Cantharellales</taxon>
        <taxon>Ceratobasidiaceae</taxon>
        <taxon>Rhizoctonia</taxon>
    </lineage>
</organism>
<accession>A0A8H2XKE2</accession>
<feature type="domain" description="CHAT" evidence="1">
    <location>
        <begin position="890"/>
        <end position="1168"/>
    </location>
</feature>
<dbReference type="InterPro" id="IPR024983">
    <property type="entry name" value="CHAT_dom"/>
</dbReference>
<proteinExistence type="predicted"/>
<reference evidence="2" key="1">
    <citation type="submission" date="2021-01" db="EMBL/GenBank/DDBJ databases">
        <authorList>
            <person name="Kaushik A."/>
        </authorList>
    </citation>
    <scope>NUCLEOTIDE SEQUENCE</scope>
    <source>
        <strain evidence="2">AG6-10EEA</strain>
    </source>
</reference>
<protein>
    <recommendedName>
        <fullName evidence="1">CHAT domain-containing protein</fullName>
    </recommendedName>
</protein>
<dbReference type="SUPFAM" id="SSF48452">
    <property type="entry name" value="TPR-like"/>
    <property type="match status" value="1"/>
</dbReference>